<name>A0AAF0IY16_9BASI</name>
<comment type="subcellular location">
    <subcellularLocation>
        <location evidence="2">Cytoplasm</location>
    </subcellularLocation>
    <subcellularLocation>
        <location evidence="1">Nucleus</location>
    </subcellularLocation>
</comment>
<keyword evidence="4" id="KW-0963">Cytoplasm</keyword>
<protein>
    <submittedName>
        <fullName evidence="7">Low-specificity L-threonine aldolase</fullName>
        <ecNumber evidence="7">4.1.2.48</ecNumber>
    </submittedName>
</protein>
<accession>A0AAF0IY16</accession>
<dbReference type="GO" id="GO:0008033">
    <property type="term" value="P:tRNA processing"/>
    <property type="evidence" value="ECO:0007669"/>
    <property type="project" value="UniProtKB-KW"/>
</dbReference>
<keyword evidence="8" id="KW-1185">Reference proteome</keyword>
<organism evidence="7 8">
    <name type="scientific">Malassezia caprae</name>
    <dbReference type="NCBI Taxonomy" id="1381934"/>
    <lineage>
        <taxon>Eukaryota</taxon>
        <taxon>Fungi</taxon>
        <taxon>Dikarya</taxon>
        <taxon>Basidiomycota</taxon>
        <taxon>Ustilaginomycotina</taxon>
        <taxon>Malasseziomycetes</taxon>
        <taxon>Malasseziales</taxon>
        <taxon>Malasseziaceae</taxon>
        <taxon>Malassezia</taxon>
    </lineage>
</organism>
<comment type="similarity">
    <text evidence="3">Belongs to the CTAG/PCC1 family.</text>
</comment>
<dbReference type="Gene3D" id="3.30.310.50">
    <property type="entry name" value="Alpha-D-phosphohexomutase, C-terminal domain"/>
    <property type="match status" value="1"/>
</dbReference>
<keyword evidence="7" id="KW-0456">Lyase</keyword>
<evidence type="ECO:0000313" key="7">
    <source>
        <dbReference type="EMBL" id="WFD20963.1"/>
    </source>
</evidence>
<dbReference type="GO" id="GO:0000408">
    <property type="term" value="C:EKC/KEOPS complex"/>
    <property type="evidence" value="ECO:0007669"/>
    <property type="project" value="TreeGrafter"/>
</dbReference>
<dbReference type="EMBL" id="CP119914">
    <property type="protein sequence ID" value="WFD20963.1"/>
    <property type="molecule type" value="Genomic_DNA"/>
</dbReference>
<dbReference type="Proteomes" id="UP001220961">
    <property type="component" value="Chromosome 7"/>
</dbReference>
<dbReference type="InterPro" id="IPR015419">
    <property type="entry name" value="CTAG/Pcc1"/>
</dbReference>
<gene>
    <name evidence="7" type="ORF">MCAP1_003218</name>
</gene>
<dbReference type="AlphaFoldDB" id="A0AAF0IY16"/>
<evidence type="ECO:0000256" key="2">
    <source>
        <dbReference type="ARBA" id="ARBA00004496"/>
    </source>
</evidence>
<keyword evidence="6" id="KW-0539">Nucleus</keyword>
<evidence type="ECO:0000256" key="5">
    <source>
        <dbReference type="ARBA" id="ARBA00022694"/>
    </source>
</evidence>
<evidence type="ECO:0000256" key="4">
    <source>
        <dbReference type="ARBA" id="ARBA00022490"/>
    </source>
</evidence>
<dbReference type="GO" id="GO:0070525">
    <property type="term" value="P:tRNA threonylcarbamoyladenosine metabolic process"/>
    <property type="evidence" value="ECO:0007669"/>
    <property type="project" value="TreeGrafter"/>
</dbReference>
<dbReference type="EC" id="4.1.2.48" evidence="7"/>
<dbReference type="GO" id="GO:0016829">
    <property type="term" value="F:lyase activity"/>
    <property type="evidence" value="ECO:0007669"/>
    <property type="project" value="UniProtKB-KW"/>
</dbReference>
<dbReference type="Pfam" id="PF09341">
    <property type="entry name" value="Pcc1"/>
    <property type="match status" value="1"/>
</dbReference>
<dbReference type="GO" id="GO:0005634">
    <property type="term" value="C:nucleus"/>
    <property type="evidence" value="ECO:0007669"/>
    <property type="project" value="UniProtKB-SubCell"/>
</dbReference>
<reference evidence="7" key="1">
    <citation type="submission" date="2023-03" db="EMBL/GenBank/DDBJ databases">
        <title>Mating type loci evolution in Malassezia.</title>
        <authorList>
            <person name="Coelho M.A."/>
        </authorList>
    </citation>
    <scope>NUCLEOTIDE SEQUENCE</scope>
    <source>
        <strain evidence="7">CBS 10434</strain>
    </source>
</reference>
<dbReference type="FunFam" id="3.30.310.50:FF:000005">
    <property type="entry name" value="L antigen family member 3"/>
    <property type="match status" value="1"/>
</dbReference>
<evidence type="ECO:0000256" key="1">
    <source>
        <dbReference type="ARBA" id="ARBA00004123"/>
    </source>
</evidence>
<sequence>MAEHQAVPMRHTVTLQIPCPDEAAATTIQQVLWVDRELRPQDVVKTAQVHKAQTGCVLEVHVRATTLRHLRLSLNAFLEDTALIVRTMDAFQAAREGAAGVADADGPLEQGSVGRAG</sequence>
<evidence type="ECO:0000313" key="8">
    <source>
        <dbReference type="Proteomes" id="UP001220961"/>
    </source>
</evidence>
<dbReference type="PANTHER" id="PTHR31283">
    <property type="entry name" value="EKC/KEOPS COMPLEX SUBUNIT PCC1 FAMILY MEMBER"/>
    <property type="match status" value="1"/>
</dbReference>
<evidence type="ECO:0000256" key="6">
    <source>
        <dbReference type="ARBA" id="ARBA00023242"/>
    </source>
</evidence>
<keyword evidence="5" id="KW-0819">tRNA processing</keyword>
<dbReference type="PANTHER" id="PTHR31283:SF5">
    <property type="entry name" value="EKC_KEOPS COMPLEX SUBUNIT LAGE3"/>
    <property type="match status" value="1"/>
</dbReference>
<dbReference type="GO" id="GO:0005737">
    <property type="term" value="C:cytoplasm"/>
    <property type="evidence" value="ECO:0007669"/>
    <property type="project" value="UniProtKB-SubCell"/>
</dbReference>
<proteinExistence type="inferred from homology"/>
<evidence type="ECO:0000256" key="3">
    <source>
        <dbReference type="ARBA" id="ARBA00007073"/>
    </source>
</evidence>